<sequence length="408" mass="42963">MYKVLVPALLTASLVGCGSGNGDSAVADLDAQKDIKSKIEQTVPTVITQQTPELRVNSEPSKVYAGLTPHKVDSQGRLAPSDYPLTAANTPNLDPSKFVVPASVKGDTPQLRDANGLVAPAPVKGDTPQLRDANGLVAPAPVKGDMPQLRDANGLVAPAPVKGDTPQLTDENGLVAPSPVKGDTPQLTDENGLVAPPSVQGDTPQLRDANGLVAPAPVQGDTPQLTDENGLAAPALVQGDTPQLRDENGLLVPAPVQGDTPQIRDENNLVAPPELDGHNPGEEQYIAKLTPVGAYYEATTLDNLTILYSLNEANAKPELSISMQQVGSDYMGYYAVNVNGVEIELSNWVNSYGDNIELDLFPGDLTQINNQYGTQLNQLSDLIGKDDGVLRLVFGSHSINLQAEQPTS</sequence>
<feature type="region of interest" description="Disordered" evidence="1">
    <location>
        <begin position="72"/>
        <end position="95"/>
    </location>
</feature>
<evidence type="ECO:0000256" key="1">
    <source>
        <dbReference type="SAM" id="MobiDB-lite"/>
    </source>
</evidence>
<feature type="region of interest" description="Disordered" evidence="1">
    <location>
        <begin position="163"/>
        <end position="186"/>
    </location>
</feature>
<dbReference type="AlphaFoldDB" id="A0A4Y3I0M9"/>
<protein>
    <recommendedName>
        <fullName evidence="4">Lipoprotein</fullName>
    </recommendedName>
</protein>
<comment type="caution">
    <text evidence="2">The sequence shown here is derived from an EMBL/GenBank/DDBJ whole genome shotgun (WGS) entry which is preliminary data.</text>
</comment>
<proteinExistence type="predicted"/>
<dbReference type="RefSeq" id="WP_141346962.1">
    <property type="nucleotide sequence ID" value="NZ_BJLF01000020.1"/>
</dbReference>
<name>A0A4Y3I0M9_9VIBR</name>
<evidence type="ECO:0008006" key="4">
    <source>
        <dbReference type="Google" id="ProtNLM"/>
    </source>
</evidence>
<dbReference type="EMBL" id="BJLF01000020">
    <property type="protein sequence ID" value="GEA52530.1"/>
    <property type="molecule type" value="Genomic_DNA"/>
</dbReference>
<organism evidence="2 3">
    <name type="scientific">Vibrio inusitatus NBRC 102082</name>
    <dbReference type="NCBI Taxonomy" id="1219070"/>
    <lineage>
        <taxon>Bacteria</taxon>
        <taxon>Pseudomonadati</taxon>
        <taxon>Pseudomonadota</taxon>
        <taxon>Gammaproteobacteria</taxon>
        <taxon>Vibrionales</taxon>
        <taxon>Vibrionaceae</taxon>
        <taxon>Vibrio</taxon>
    </lineage>
</organism>
<evidence type="ECO:0000313" key="3">
    <source>
        <dbReference type="Proteomes" id="UP000318717"/>
    </source>
</evidence>
<evidence type="ECO:0000313" key="2">
    <source>
        <dbReference type="EMBL" id="GEA52530.1"/>
    </source>
</evidence>
<reference evidence="2 3" key="1">
    <citation type="submission" date="2019-06" db="EMBL/GenBank/DDBJ databases">
        <title>Whole genome shotgun sequence of Vibrio inusitatus NBRC 102082.</title>
        <authorList>
            <person name="Hosoyama A."/>
            <person name="Uohara A."/>
            <person name="Ohji S."/>
            <person name="Ichikawa N."/>
        </authorList>
    </citation>
    <scope>NUCLEOTIDE SEQUENCE [LARGE SCALE GENOMIC DNA]</scope>
    <source>
        <strain evidence="2 3">NBRC 102082</strain>
    </source>
</reference>
<dbReference type="Proteomes" id="UP000318717">
    <property type="component" value="Unassembled WGS sequence"/>
</dbReference>
<keyword evidence="3" id="KW-1185">Reference proteome</keyword>
<gene>
    <name evidence="2" type="ORF">VIN01S_33340</name>
</gene>
<accession>A0A4Y3I0M9</accession>
<dbReference type="PROSITE" id="PS51257">
    <property type="entry name" value="PROKAR_LIPOPROTEIN"/>
    <property type="match status" value="1"/>
</dbReference>